<dbReference type="EMBL" id="PNBA02000003">
    <property type="protein sequence ID" value="KAG6429671.1"/>
    <property type="molecule type" value="Genomic_DNA"/>
</dbReference>
<sequence length="906" mass="99042">MNFLKLRSSNSQPSVKETQVDANYVSKAASTLEGLIAEDPFGESTPSEPRYSESEEFGNENGMEADSSGKNNHVDSHIDVTEDDGLILRQISKMDASGRGIWLTGKKVSELLEAFTSASIYLKLYLKCYSGFDLLIVDLELVRVTYFIFKEVPDNWNEASDILSLRSLDRSFVFPGEKIRILACLSAYKQDMEIITPFKVAAVMNKTGIGKNFKKQNGNIEGEASPVPETIVKSSGDKDNQTDEIITEEKIDSCKDVSTGESLLRMEDHKRQTEQLLRRFENSHFFVRIAESNEPLWSKRRAGENCSESSTAFEEQLLGDSLETATARKKKNPASASIDKGNFDSRTSGGLARGVAKCCSLPNGDIVVLLQLNIGTQFFMDPILEIIQFEKHQDRNPSIQNQDIPTSFIRDPYGELLKCATVKPAVPSSSSSQLFSFGHFRSYSMSSFPPNATPPVATPSAATLQSATPPAATFQSATPPAVVTTPETKPTIDPEDWNQFSFKKFVGSGKSGDEGLLSFRGVPLQQERFSVRCGLEGIFTPGRRWRRKIELIQPVEINSFSVDCNTDDLLCVHVKNVSPVHAQDIVVFIDSIMIIFEEASKGGPPLFLLIACIESGNNYSLPNLELSLKAFALHFLMRGEEHSFILKPATTMWKHGKGNSDGNPRLSRVSAASASSSLPHLNSGAKNNGSSTDQFAVLVSCRCNYTESKLFFKQPTSWRPRISRDLMVSVASEMSGQALGSDGTQLPVQVLTLQASNMTSEDLTLTVLAPASFTSPPSVVSLSNSPLSPVSDSIELASDRRADGFYGHKMEDGSQSVSGNEQTVPMSDVVQNTDMGCSHLWLQSRVPLGCVPSQSTATVKLEVLPLTDGIITLDSLQVEVRAKGLTYVPEQSLKINSTSSIATGIL</sequence>
<keyword evidence="3" id="KW-1185">Reference proteome</keyword>
<evidence type="ECO:0000256" key="1">
    <source>
        <dbReference type="SAM" id="MobiDB-lite"/>
    </source>
</evidence>
<dbReference type="AlphaFoldDB" id="A0A8X9A6R5"/>
<dbReference type="PANTHER" id="PTHR36034">
    <property type="entry name" value="EXPRESSED PROTEIN"/>
    <property type="match status" value="1"/>
</dbReference>
<gene>
    <name evidence="2" type="ORF">SASPL_107723</name>
</gene>
<accession>A0A8X9A6R5</accession>
<proteinExistence type="predicted"/>
<organism evidence="2">
    <name type="scientific">Salvia splendens</name>
    <name type="common">Scarlet sage</name>
    <dbReference type="NCBI Taxonomy" id="180675"/>
    <lineage>
        <taxon>Eukaryota</taxon>
        <taxon>Viridiplantae</taxon>
        <taxon>Streptophyta</taxon>
        <taxon>Embryophyta</taxon>
        <taxon>Tracheophyta</taxon>
        <taxon>Spermatophyta</taxon>
        <taxon>Magnoliopsida</taxon>
        <taxon>eudicotyledons</taxon>
        <taxon>Gunneridae</taxon>
        <taxon>Pentapetalae</taxon>
        <taxon>asterids</taxon>
        <taxon>lamiids</taxon>
        <taxon>Lamiales</taxon>
        <taxon>Lamiaceae</taxon>
        <taxon>Nepetoideae</taxon>
        <taxon>Mentheae</taxon>
        <taxon>Salviinae</taxon>
        <taxon>Salvia</taxon>
        <taxon>Salvia subgen. Calosphace</taxon>
        <taxon>core Calosphace</taxon>
    </lineage>
</organism>
<feature type="region of interest" description="Disordered" evidence="1">
    <location>
        <begin position="471"/>
        <end position="490"/>
    </location>
</feature>
<reference evidence="2" key="1">
    <citation type="submission" date="2018-01" db="EMBL/GenBank/DDBJ databases">
        <authorList>
            <person name="Mao J.F."/>
        </authorList>
    </citation>
    <scope>NUCLEOTIDE SEQUENCE</scope>
    <source>
        <strain evidence="2">Huo1</strain>
        <tissue evidence="2">Leaf</tissue>
    </source>
</reference>
<name>A0A8X9A6R5_SALSN</name>
<evidence type="ECO:0000313" key="2">
    <source>
        <dbReference type="EMBL" id="KAG6429671.1"/>
    </source>
</evidence>
<evidence type="ECO:0000313" key="3">
    <source>
        <dbReference type="Proteomes" id="UP000298416"/>
    </source>
</evidence>
<protein>
    <submittedName>
        <fullName evidence="2">Uncharacterized protein</fullName>
    </submittedName>
</protein>
<reference evidence="2" key="2">
    <citation type="submission" date="2020-08" db="EMBL/GenBank/DDBJ databases">
        <title>Plant Genome Project.</title>
        <authorList>
            <person name="Zhang R.-G."/>
        </authorList>
    </citation>
    <scope>NUCLEOTIDE SEQUENCE</scope>
    <source>
        <strain evidence="2">Huo1</strain>
        <tissue evidence="2">Leaf</tissue>
    </source>
</reference>
<feature type="compositionally biased region" description="Low complexity" evidence="1">
    <location>
        <begin position="477"/>
        <end position="490"/>
    </location>
</feature>
<comment type="caution">
    <text evidence="2">The sequence shown here is derived from an EMBL/GenBank/DDBJ whole genome shotgun (WGS) entry which is preliminary data.</text>
</comment>
<dbReference type="PANTHER" id="PTHR36034:SF2">
    <property type="entry name" value="EXPRESSED PROTEIN"/>
    <property type="match status" value="1"/>
</dbReference>
<feature type="region of interest" description="Disordered" evidence="1">
    <location>
        <begin position="35"/>
        <end position="72"/>
    </location>
</feature>
<dbReference type="Proteomes" id="UP000298416">
    <property type="component" value="Unassembled WGS sequence"/>
</dbReference>